<feature type="region of interest" description="Disordered" evidence="6">
    <location>
        <begin position="181"/>
        <end position="204"/>
    </location>
</feature>
<proteinExistence type="inferred from homology"/>
<dbReference type="OrthoDB" id="333905at2759"/>
<dbReference type="InterPro" id="IPR026739">
    <property type="entry name" value="AP_beta"/>
</dbReference>
<organism evidence="8 9">
    <name type="scientific">Bondarzewia mesenterica</name>
    <dbReference type="NCBI Taxonomy" id="1095465"/>
    <lineage>
        <taxon>Eukaryota</taxon>
        <taxon>Fungi</taxon>
        <taxon>Dikarya</taxon>
        <taxon>Basidiomycota</taxon>
        <taxon>Agaricomycotina</taxon>
        <taxon>Agaricomycetes</taxon>
        <taxon>Russulales</taxon>
        <taxon>Bondarzewiaceae</taxon>
        <taxon>Bondarzewia</taxon>
    </lineage>
</organism>
<keyword evidence="5" id="KW-0472">Membrane</keyword>
<dbReference type="EMBL" id="SGPL01000103">
    <property type="protein sequence ID" value="THH17638.1"/>
    <property type="molecule type" value="Genomic_DNA"/>
</dbReference>
<dbReference type="InterPro" id="IPR011989">
    <property type="entry name" value="ARM-like"/>
</dbReference>
<dbReference type="Pfam" id="PF01602">
    <property type="entry name" value="Adaptin_N"/>
    <property type="match status" value="1"/>
</dbReference>
<dbReference type="GO" id="GO:0030117">
    <property type="term" value="C:membrane coat"/>
    <property type="evidence" value="ECO:0007669"/>
    <property type="project" value="InterPro"/>
</dbReference>
<dbReference type="GO" id="GO:0016192">
    <property type="term" value="P:vesicle-mediated transport"/>
    <property type="evidence" value="ECO:0007669"/>
    <property type="project" value="InterPro"/>
</dbReference>
<dbReference type="Gene3D" id="1.25.10.10">
    <property type="entry name" value="Leucine-rich Repeat Variant"/>
    <property type="match status" value="1"/>
</dbReference>
<evidence type="ECO:0000256" key="2">
    <source>
        <dbReference type="ARBA" id="ARBA00006613"/>
    </source>
</evidence>
<gene>
    <name evidence="8" type="ORF">EW146_g3215</name>
</gene>
<evidence type="ECO:0000256" key="1">
    <source>
        <dbReference type="ARBA" id="ARBA00004308"/>
    </source>
</evidence>
<feature type="domain" description="Clathrin/coatomer adaptor adaptin-like N-terminal" evidence="7">
    <location>
        <begin position="361"/>
        <end position="442"/>
    </location>
</feature>
<dbReference type="GO" id="GO:0012505">
    <property type="term" value="C:endomembrane system"/>
    <property type="evidence" value="ECO:0007669"/>
    <property type="project" value="UniProtKB-SubCell"/>
</dbReference>
<feature type="compositionally biased region" description="Low complexity" evidence="6">
    <location>
        <begin position="111"/>
        <end position="125"/>
    </location>
</feature>
<dbReference type="Proteomes" id="UP000310158">
    <property type="component" value="Unassembled WGS sequence"/>
</dbReference>
<dbReference type="SUPFAM" id="SSF48371">
    <property type="entry name" value="ARM repeat"/>
    <property type="match status" value="1"/>
</dbReference>
<dbReference type="PANTHER" id="PTHR11134">
    <property type="entry name" value="ADAPTOR COMPLEX SUBUNIT BETA FAMILY MEMBER"/>
    <property type="match status" value="1"/>
</dbReference>
<keyword evidence="3" id="KW-0813">Transport</keyword>
<evidence type="ECO:0000256" key="6">
    <source>
        <dbReference type="SAM" id="MobiDB-lite"/>
    </source>
</evidence>
<comment type="subcellular location">
    <subcellularLocation>
        <location evidence="1">Endomembrane system</location>
    </subcellularLocation>
</comment>
<feature type="region of interest" description="Disordered" evidence="6">
    <location>
        <begin position="91"/>
        <end position="160"/>
    </location>
</feature>
<comment type="caution">
    <text evidence="8">The sequence shown here is derived from an EMBL/GenBank/DDBJ whole genome shotgun (WGS) entry which is preliminary data.</text>
</comment>
<reference evidence="8 9" key="1">
    <citation type="submission" date="2019-02" db="EMBL/GenBank/DDBJ databases">
        <title>Genome sequencing of the rare red list fungi Bondarzewia mesenterica.</title>
        <authorList>
            <person name="Buettner E."/>
            <person name="Kellner H."/>
        </authorList>
    </citation>
    <scope>NUCLEOTIDE SEQUENCE [LARGE SCALE GENOMIC DNA]</scope>
    <source>
        <strain evidence="8 9">DSM 108281</strain>
    </source>
</reference>
<dbReference type="InterPro" id="IPR002553">
    <property type="entry name" value="Clathrin/coatomer_adapt-like_N"/>
</dbReference>
<evidence type="ECO:0000313" key="8">
    <source>
        <dbReference type="EMBL" id="THH17638.1"/>
    </source>
</evidence>
<keyword evidence="4" id="KW-0653">Protein transport</keyword>
<feature type="compositionally biased region" description="Low complexity" evidence="6">
    <location>
        <begin position="191"/>
        <end position="204"/>
    </location>
</feature>
<keyword evidence="9" id="KW-1185">Reference proteome</keyword>
<evidence type="ECO:0000259" key="7">
    <source>
        <dbReference type="Pfam" id="PF01602"/>
    </source>
</evidence>
<feature type="compositionally biased region" description="Polar residues" evidence="6">
    <location>
        <begin position="92"/>
        <end position="110"/>
    </location>
</feature>
<protein>
    <recommendedName>
        <fullName evidence="7">Clathrin/coatomer adaptor adaptin-like N-terminal domain-containing protein</fullName>
    </recommendedName>
</protein>
<feature type="compositionally biased region" description="Polar residues" evidence="6">
    <location>
        <begin position="126"/>
        <end position="137"/>
    </location>
</feature>
<comment type="similarity">
    <text evidence="2">Belongs to the adaptor complexes large subunit family.</text>
</comment>
<dbReference type="InterPro" id="IPR016024">
    <property type="entry name" value="ARM-type_fold"/>
</dbReference>
<name>A0A4S4M021_9AGAM</name>
<accession>A0A4S4M021</accession>
<dbReference type="AlphaFoldDB" id="A0A4S4M021"/>
<evidence type="ECO:0000256" key="4">
    <source>
        <dbReference type="ARBA" id="ARBA00022927"/>
    </source>
</evidence>
<evidence type="ECO:0000256" key="3">
    <source>
        <dbReference type="ARBA" id="ARBA00022448"/>
    </source>
</evidence>
<dbReference type="GO" id="GO:0006886">
    <property type="term" value="P:intracellular protein transport"/>
    <property type="evidence" value="ECO:0007669"/>
    <property type="project" value="InterPro"/>
</dbReference>
<evidence type="ECO:0000313" key="9">
    <source>
        <dbReference type="Proteomes" id="UP000310158"/>
    </source>
</evidence>
<sequence>MTIKRAKSVVATAVAGLRSRVSLPSSSLLQLLHDDIQNAMSPSHSCPSNVQPMTSMSVELPPDAVQQLEDSTRTNGGLRINLELSIHIGPSCTDNQGGTVNIKSTSGIQDSQGSTTTVLVSTSQQHHQTPHGQSETETTYDSDSATESDFSLESADGRQVIPLTTNNRRRLQRLEGLAYRPRRRPIPSPMEPTSRSSTPSSISSLDMGLSTIEAIEYTFRILKADCAFPSTLDFDSHKETLAFTPTNALVHLYEHALNKIAVKLDVGESDGDEEVRGWEKRASLKGTSAPVEASSQALLDILADDARSEQPSSIVAQSVKADAIPVDIPATTMPLCSHAVVPTAEVPTASPSEIVDITSVAVPNLKVRKLCYTEAESDLTFLSINTFQCDLTDSSPLIHAMALRVLSSIRVPTIDGIVMLAIKKCAADISSYVRKTAATSTTGTFDLVYIWID</sequence>
<evidence type="ECO:0000256" key="5">
    <source>
        <dbReference type="ARBA" id="ARBA00023136"/>
    </source>
</evidence>